<dbReference type="Proteomes" id="UP001066276">
    <property type="component" value="Chromosome 6"/>
</dbReference>
<accession>A0AAV7R0W9</accession>
<name>A0AAV7R0W9_PLEWA</name>
<feature type="compositionally biased region" description="Polar residues" evidence="1">
    <location>
        <begin position="62"/>
        <end position="76"/>
    </location>
</feature>
<evidence type="ECO:0000256" key="1">
    <source>
        <dbReference type="SAM" id="MobiDB-lite"/>
    </source>
</evidence>
<feature type="region of interest" description="Disordered" evidence="1">
    <location>
        <begin position="55"/>
        <end position="87"/>
    </location>
</feature>
<proteinExistence type="predicted"/>
<keyword evidence="3" id="KW-1185">Reference proteome</keyword>
<comment type="caution">
    <text evidence="2">The sequence shown here is derived from an EMBL/GenBank/DDBJ whole genome shotgun (WGS) entry which is preliminary data.</text>
</comment>
<evidence type="ECO:0000313" key="3">
    <source>
        <dbReference type="Proteomes" id="UP001066276"/>
    </source>
</evidence>
<gene>
    <name evidence="2" type="ORF">NDU88_010643</name>
</gene>
<dbReference type="EMBL" id="JANPWB010000010">
    <property type="protein sequence ID" value="KAJ1144343.1"/>
    <property type="molecule type" value="Genomic_DNA"/>
</dbReference>
<sequence>MPARHRSLSLALGKQTCTDVAGSGPGRRPVQMWLGVGDRVTREDVWPGVGRGQMAQLHGRKTQATGFEMSNETFPTSEMERGDGESYLPNRTRYTLQACTVAALSNLNYTCNEQYCTTL</sequence>
<organism evidence="2 3">
    <name type="scientific">Pleurodeles waltl</name>
    <name type="common">Iberian ribbed newt</name>
    <dbReference type="NCBI Taxonomy" id="8319"/>
    <lineage>
        <taxon>Eukaryota</taxon>
        <taxon>Metazoa</taxon>
        <taxon>Chordata</taxon>
        <taxon>Craniata</taxon>
        <taxon>Vertebrata</taxon>
        <taxon>Euteleostomi</taxon>
        <taxon>Amphibia</taxon>
        <taxon>Batrachia</taxon>
        <taxon>Caudata</taxon>
        <taxon>Salamandroidea</taxon>
        <taxon>Salamandridae</taxon>
        <taxon>Pleurodelinae</taxon>
        <taxon>Pleurodeles</taxon>
    </lineage>
</organism>
<protein>
    <submittedName>
        <fullName evidence="2">Uncharacterized protein</fullName>
    </submittedName>
</protein>
<dbReference type="AlphaFoldDB" id="A0AAV7R0W9"/>
<reference evidence="2" key="1">
    <citation type="journal article" date="2022" name="bioRxiv">
        <title>Sequencing and chromosome-scale assembly of the giantPleurodeles waltlgenome.</title>
        <authorList>
            <person name="Brown T."/>
            <person name="Elewa A."/>
            <person name="Iarovenko S."/>
            <person name="Subramanian E."/>
            <person name="Araus A.J."/>
            <person name="Petzold A."/>
            <person name="Susuki M."/>
            <person name="Suzuki K.-i.T."/>
            <person name="Hayashi T."/>
            <person name="Toyoda A."/>
            <person name="Oliveira C."/>
            <person name="Osipova E."/>
            <person name="Leigh N.D."/>
            <person name="Simon A."/>
            <person name="Yun M.H."/>
        </authorList>
    </citation>
    <scope>NUCLEOTIDE SEQUENCE</scope>
    <source>
        <strain evidence="2">20211129_DDA</strain>
        <tissue evidence="2">Liver</tissue>
    </source>
</reference>
<evidence type="ECO:0000313" key="2">
    <source>
        <dbReference type="EMBL" id="KAJ1144343.1"/>
    </source>
</evidence>